<comment type="similarity">
    <text evidence="2">Belongs to the peptidase S54 family.</text>
</comment>
<feature type="transmembrane region" description="Helical" evidence="8">
    <location>
        <begin position="155"/>
        <end position="177"/>
    </location>
</feature>
<evidence type="ECO:0000256" key="8">
    <source>
        <dbReference type="SAM" id="Phobius"/>
    </source>
</evidence>
<keyword evidence="10" id="KW-0645">Protease</keyword>
<dbReference type="EC" id="3.4.21.105" evidence="10"/>
<protein>
    <submittedName>
        <fullName evidence="10">Rhomboid protease gluP</fullName>
        <ecNumber evidence="10">3.4.21.105</ecNumber>
    </submittedName>
</protein>
<feature type="transmembrane region" description="Helical" evidence="8">
    <location>
        <begin position="252"/>
        <end position="269"/>
    </location>
</feature>
<dbReference type="Gene3D" id="1.20.1540.10">
    <property type="entry name" value="Rhomboid-like"/>
    <property type="match status" value="1"/>
</dbReference>
<feature type="compositionally biased region" description="Low complexity" evidence="7">
    <location>
        <begin position="72"/>
        <end position="83"/>
    </location>
</feature>
<evidence type="ECO:0000256" key="1">
    <source>
        <dbReference type="ARBA" id="ARBA00004141"/>
    </source>
</evidence>
<dbReference type="KEGG" id="cgrn:4412665_00208"/>
<dbReference type="eggNOG" id="COG0705">
    <property type="taxonomic scope" value="Bacteria"/>
</dbReference>
<evidence type="ECO:0000256" key="5">
    <source>
        <dbReference type="ARBA" id="ARBA00022989"/>
    </source>
</evidence>
<feature type="transmembrane region" description="Helical" evidence="8">
    <location>
        <begin position="112"/>
        <end position="135"/>
    </location>
</feature>
<evidence type="ECO:0000256" key="7">
    <source>
        <dbReference type="SAM" id="MobiDB-lite"/>
    </source>
</evidence>
<feature type="compositionally biased region" description="Basic residues" evidence="7">
    <location>
        <begin position="90"/>
        <end position="104"/>
    </location>
</feature>
<keyword evidence="5 8" id="KW-1133">Transmembrane helix</keyword>
<sequence>MSDHPSPHQPESGGSSSWQSDDTSPEQGPASPSPDWQTPPPSGAQPWGGGSDGQPQLSQPRADAPKPDRSQPDPAWAPPQAAQMSDSRSGRSRATSRGRRRRSRTTTSQTPVVTYTIIAICVIVWLAELVFPGFVDQIILVPALGATQPWRFVTSAFAHAPEIAHILFNMYALWALGRALEIFLGRARYIAAYALSALAGGVVYVAMASPGSDGAVLPSWGQGVLGASGAIFGLFGVLLVVQRKLGLSNRSLWVVLALNFGLAFFFPGIAWQAHVGGFLAGLASGWIFFDDANRVSRGSRPATWRRMGVLTLALLAIAVVKYLLV</sequence>
<dbReference type="InterPro" id="IPR050925">
    <property type="entry name" value="Rhomboid_protease_S54"/>
</dbReference>
<dbReference type="PANTHER" id="PTHR43731">
    <property type="entry name" value="RHOMBOID PROTEASE"/>
    <property type="match status" value="1"/>
</dbReference>
<dbReference type="PANTHER" id="PTHR43731:SF14">
    <property type="entry name" value="PRESENILIN-ASSOCIATED RHOMBOID-LIKE PROTEIN, MITOCHONDRIAL"/>
    <property type="match status" value="1"/>
</dbReference>
<dbReference type="InterPro" id="IPR022764">
    <property type="entry name" value="Peptidase_S54_rhomboid_dom"/>
</dbReference>
<accession>A0A239W4H2</accession>
<dbReference type="EMBL" id="LT906441">
    <property type="protein sequence ID" value="SNV28900.1"/>
    <property type="molecule type" value="Genomic_DNA"/>
</dbReference>
<feature type="transmembrane region" description="Helical" evidence="8">
    <location>
        <begin position="189"/>
        <end position="207"/>
    </location>
</feature>
<feature type="transmembrane region" description="Helical" evidence="8">
    <location>
        <begin position="219"/>
        <end position="240"/>
    </location>
</feature>
<evidence type="ECO:0000256" key="2">
    <source>
        <dbReference type="ARBA" id="ARBA00009045"/>
    </source>
</evidence>
<keyword evidence="3 8" id="KW-0812">Transmembrane</keyword>
<evidence type="ECO:0000259" key="9">
    <source>
        <dbReference type="Pfam" id="PF01694"/>
    </source>
</evidence>
<proteinExistence type="inferred from homology"/>
<evidence type="ECO:0000256" key="4">
    <source>
        <dbReference type="ARBA" id="ARBA00022801"/>
    </source>
</evidence>
<feature type="domain" description="Peptidase S54 rhomboid" evidence="9">
    <location>
        <begin position="147"/>
        <end position="289"/>
    </location>
</feature>
<keyword evidence="6 8" id="KW-0472">Membrane</keyword>
<reference evidence="10 11" key="1">
    <citation type="submission" date="2017-06" db="EMBL/GenBank/DDBJ databases">
        <authorList>
            <consortium name="Pathogen Informatics"/>
        </authorList>
    </citation>
    <scope>NUCLEOTIDE SEQUENCE [LARGE SCALE GENOMIC DNA]</scope>
    <source>
        <strain evidence="10 11">NCTC11865</strain>
    </source>
</reference>
<organism evidence="10 11">
    <name type="scientific">Cutibacterium granulosum</name>
    <dbReference type="NCBI Taxonomy" id="33011"/>
    <lineage>
        <taxon>Bacteria</taxon>
        <taxon>Bacillati</taxon>
        <taxon>Actinomycetota</taxon>
        <taxon>Actinomycetes</taxon>
        <taxon>Propionibacteriales</taxon>
        <taxon>Propionibacteriaceae</taxon>
        <taxon>Cutibacterium</taxon>
    </lineage>
</organism>
<gene>
    <name evidence="10" type="primary">gluP</name>
    <name evidence="10" type="ORF">SAMEA4412665_00208</name>
</gene>
<feature type="region of interest" description="Disordered" evidence="7">
    <location>
        <begin position="1"/>
        <end position="107"/>
    </location>
</feature>
<evidence type="ECO:0000256" key="3">
    <source>
        <dbReference type="ARBA" id="ARBA00022692"/>
    </source>
</evidence>
<evidence type="ECO:0000313" key="11">
    <source>
        <dbReference type="Proteomes" id="UP000215332"/>
    </source>
</evidence>
<dbReference type="GO" id="GO:0006508">
    <property type="term" value="P:proteolysis"/>
    <property type="evidence" value="ECO:0007669"/>
    <property type="project" value="UniProtKB-KW"/>
</dbReference>
<dbReference type="Proteomes" id="UP000215332">
    <property type="component" value="Chromosome 1"/>
</dbReference>
<dbReference type="AlphaFoldDB" id="A0A239W4H2"/>
<evidence type="ECO:0000256" key="6">
    <source>
        <dbReference type="ARBA" id="ARBA00023136"/>
    </source>
</evidence>
<keyword evidence="4 10" id="KW-0378">Hydrolase</keyword>
<dbReference type="InterPro" id="IPR035952">
    <property type="entry name" value="Rhomboid-like_sf"/>
</dbReference>
<dbReference type="GO" id="GO:0004252">
    <property type="term" value="F:serine-type endopeptidase activity"/>
    <property type="evidence" value="ECO:0007669"/>
    <property type="project" value="InterPro"/>
</dbReference>
<name>A0A239W4H2_9ACTN</name>
<feature type="transmembrane region" description="Helical" evidence="8">
    <location>
        <begin position="304"/>
        <end position="324"/>
    </location>
</feature>
<comment type="subcellular location">
    <subcellularLocation>
        <location evidence="1">Membrane</location>
        <topology evidence="1">Multi-pass membrane protein</topology>
    </subcellularLocation>
</comment>
<evidence type="ECO:0000313" key="10">
    <source>
        <dbReference type="EMBL" id="SNV28900.1"/>
    </source>
</evidence>
<dbReference type="SUPFAM" id="SSF144091">
    <property type="entry name" value="Rhomboid-like"/>
    <property type="match status" value="1"/>
</dbReference>
<dbReference type="GO" id="GO:0016020">
    <property type="term" value="C:membrane"/>
    <property type="evidence" value="ECO:0007669"/>
    <property type="project" value="UniProtKB-SubCell"/>
</dbReference>
<dbReference type="RefSeq" id="WP_095140906.1">
    <property type="nucleotide sequence ID" value="NZ_LT906441.1"/>
</dbReference>
<dbReference type="Pfam" id="PF01694">
    <property type="entry name" value="Rhomboid"/>
    <property type="match status" value="1"/>
</dbReference>
<feature type="compositionally biased region" description="Polar residues" evidence="7">
    <location>
        <begin position="12"/>
        <end position="26"/>
    </location>
</feature>